<evidence type="ECO:0000256" key="2">
    <source>
        <dbReference type="PROSITE-ProRule" id="PRU00135"/>
    </source>
</evidence>
<comment type="caution">
    <text evidence="7">The sequence shown here is derived from an EMBL/GenBank/DDBJ whole genome shotgun (WGS) entry which is preliminary data.</text>
</comment>
<feature type="compositionally biased region" description="Polar residues" evidence="3">
    <location>
        <begin position="1"/>
        <end position="11"/>
    </location>
</feature>
<feature type="domain" description="Rho-GAP" evidence="6">
    <location>
        <begin position="1876"/>
        <end position="2070"/>
    </location>
</feature>
<dbReference type="PANTHER" id="PTHR23176">
    <property type="entry name" value="RHO/RAC/CDC GTPASE-ACTIVATING PROTEIN"/>
    <property type="match status" value="1"/>
</dbReference>
<evidence type="ECO:0000259" key="4">
    <source>
        <dbReference type="PROSITE" id="PS50003"/>
    </source>
</evidence>
<organism evidence="7 8">
    <name type="scientific">Russula ochroleuca</name>
    <dbReference type="NCBI Taxonomy" id="152965"/>
    <lineage>
        <taxon>Eukaryota</taxon>
        <taxon>Fungi</taxon>
        <taxon>Dikarya</taxon>
        <taxon>Basidiomycota</taxon>
        <taxon>Agaricomycotina</taxon>
        <taxon>Agaricomycetes</taxon>
        <taxon>Russulales</taxon>
        <taxon>Russulaceae</taxon>
        <taxon>Russula</taxon>
    </lineage>
</organism>
<dbReference type="Gene3D" id="1.20.870.10">
    <property type="entry name" value="Son of sevenless (SoS) protein Chain: S domain 1"/>
    <property type="match status" value="1"/>
</dbReference>
<dbReference type="CDD" id="cd00159">
    <property type="entry name" value="RhoGAP"/>
    <property type="match status" value="1"/>
</dbReference>
<dbReference type="EMBL" id="WHVB01000004">
    <property type="protein sequence ID" value="KAF8483740.1"/>
    <property type="molecule type" value="Genomic_DNA"/>
</dbReference>
<feature type="region of interest" description="Disordered" evidence="3">
    <location>
        <begin position="607"/>
        <end position="635"/>
    </location>
</feature>
<feature type="compositionally biased region" description="Polar residues" evidence="3">
    <location>
        <begin position="183"/>
        <end position="193"/>
    </location>
</feature>
<dbReference type="SUPFAM" id="SSF48350">
    <property type="entry name" value="GTPase activation domain, GAP"/>
    <property type="match status" value="1"/>
</dbReference>
<feature type="domain" description="PH" evidence="4">
    <location>
        <begin position="1803"/>
        <end position="1837"/>
    </location>
</feature>
<dbReference type="PROSITE" id="PS50238">
    <property type="entry name" value="RHOGAP"/>
    <property type="match status" value="1"/>
</dbReference>
<dbReference type="InterPro" id="IPR001849">
    <property type="entry name" value="PH_domain"/>
</dbReference>
<evidence type="ECO:0000256" key="3">
    <source>
        <dbReference type="SAM" id="MobiDB-lite"/>
    </source>
</evidence>
<name>A0A9P5TBV1_9AGAM</name>
<dbReference type="InterPro" id="IPR001895">
    <property type="entry name" value="RASGEF_cat_dom"/>
</dbReference>
<feature type="compositionally biased region" description="Low complexity" evidence="3">
    <location>
        <begin position="56"/>
        <end position="72"/>
    </location>
</feature>
<feature type="region of interest" description="Disordered" evidence="3">
    <location>
        <begin position="2074"/>
        <end position="2111"/>
    </location>
</feature>
<dbReference type="GO" id="GO:0005096">
    <property type="term" value="F:GTPase activator activity"/>
    <property type="evidence" value="ECO:0007669"/>
    <property type="project" value="UniProtKB-KW"/>
</dbReference>
<dbReference type="GO" id="GO:0005085">
    <property type="term" value="F:guanyl-nucleotide exchange factor activity"/>
    <property type="evidence" value="ECO:0007669"/>
    <property type="project" value="UniProtKB-KW"/>
</dbReference>
<dbReference type="Pfam" id="PF00620">
    <property type="entry name" value="RhoGAP"/>
    <property type="match status" value="1"/>
</dbReference>
<evidence type="ECO:0000259" key="5">
    <source>
        <dbReference type="PROSITE" id="PS50212"/>
    </source>
</evidence>
<feature type="compositionally biased region" description="Basic and acidic residues" evidence="3">
    <location>
        <begin position="268"/>
        <end position="280"/>
    </location>
</feature>
<evidence type="ECO:0000256" key="1">
    <source>
        <dbReference type="ARBA" id="ARBA00022468"/>
    </source>
</evidence>
<dbReference type="PANTHER" id="PTHR23176:SF129">
    <property type="entry name" value="RHO GTPASE ACTIVATING PROTEIN AT 16F, ISOFORM E-RELATED"/>
    <property type="match status" value="1"/>
</dbReference>
<dbReference type="InterPro" id="IPR036964">
    <property type="entry name" value="RASGEF_cat_dom_sf"/>
</dbReference>
<feature type="region of interest" description="Disordered" evidence="3">
    <location>
        <begin position="1087"/>
        <end position="1132"/>
    </location>
</feature>
<dbReference type="Gene3D" id="2.30.29.30">
    <property type="entry name" value="Pleckstrin-homology domain (PH domain)/Phosphotyrosine-binding domain (PTB)"/>
    <property type="match status" value="1"/>
</dbReference>
<feature type="compositionally biased region" description="Low complexity" evidence="3">
    <location>
        <begin position="197"/>
        <end position="216"/>
    </location>
</feature>
<feature type="region of interest" description="Disordered" evidence="3">
    <location>
        <begin position="1"/>
        <end position="97"/>
    </location>
</feature>
<accession>A0A9P5TBV1</accession>
<sequence>MRSRRNPTQPHALSPHNPSPISTTSTTTFPRASSPSGFSQLLSKPAKWFSRNHAGPRAPSTSPSEPRSSTSSFIRKPKISHPTDLRPILPSLQSEPYIQSPTASRSVFDLSLARTQSRVDGPVISSPSPGKKGSADLGDLRSLSQKPWSRSAEELGKFSVSAPSSPMVNNFQDRVQQYRAGSPSHSPTPSYPQLQHPFPTFTTTSSSADLSSSPSSPVSPGPSPGTPPSCVAVPMLHVRSHSFTPKLPSKLSASKMGTPRKTSNASERGYDSRDLTKDRVGFIPPMGRGTSPLAIGGGNMIYAPSTTLYDNIPTPIGDTQLLPPPKIIEPSETEAPDPRGEKRVSQITFHSGFVNRAMGFTVPNTRGTMYGQPSAAKGWKPFKLVLRGTKLQFYKPPNDRATEVKELFPVGIVPADKEEDGAGQGDEATADKTKLDTKPPTTRRKRAFWGRRTHPDLVLDTDGAVGKGTFEALVHEAVFATTFQSPLSNDDVQPSPTQSASLAAWQDFALSILFALPLVLGAEKFESEFVRCCTYLVSGADADTRARNRARVTWLAGEYLRYHGKPVDEVAWNGFQRDTIPNALRSSDELLPGRSTLPTSASVQALYGRSPNQSSSSPNVNTVSPNIGTFSPRPDNHGMVSLQDALMMDSISVQIVTGSPSKSPVDTDHRASGSDNSQDISLALLDRGGFTRDVLFRFKMQDIAQSLFIFNRSLLEGLPQNLTADDCLGSTPASSERRPYPSQGSEPSSIMGRFLGSEASLHWLTKLVLFHVLMLDSAGSHTSTLPGDLSHTSRTYTRSEVVSAWIRIGELCRVTGDECSWRAIFNALCSRPVARLDKTWRRVDSGVRATIENWVSKAGSDAVENKLTFWGGDACERIRTSIDRAKLGDGDSFSMQFLRSAKNDFEGFRTTFSLCPRNLGEGADGSTKVVQALLDTWRALSSPEGCVSGLSKKFVRIDQFMTISLAAEPRRMGLYEPHFWMRSSNTAQAYTSASLVPLLFSEHLPYVSFIDRTQLLRGRLESGGPKQLNVEDVRTIRSGEFNPGSRRRRSFGGPDSGPGRDIGGTVIPVFDGELILLVSPGKEVSASRPSSFVRSRPPSSIVEQSLGGTGEKALSRAPSIRVRPGSSHGLDRKTSLARRNSLPSIAAAQASLVIPEHPTERPVRVVVQAGTLERLVDILAHGLPGISVSISDDNGEMPLKDGRTRDAKLDRGDFSSIWWNVFRSFVTPLVFFELLRKRYVSASNTNLSSPANLAHVARIRGDIIEVLNEWLRNGGGSQDLLDDSALYLALKSFLENLSEHAMPESQHRGDPEVIESWTGLKGRISNISTLFNSQTLRPSVPKTPALHQKTTSSGVLVFVDMPELDRMTPEELVNELNVMASAAYRNVTEDDLFATADLLEIQSTDRTGWFSPRDASSTNEDVEIQTIYSHLMEVSQSPLISELSQERFYRLFPPSLRSCLRAHHVLRKWLVSRIVAPRIGSQVRQARMELLLKAVEVCRDRSDFDLSQRPSVERRCIRTFVEFILTSAILSPESRIYSRAWNNVANARRTGSDSLVAMLVRPSHQPSRGSPDLITDMGWTLERMLEIFSLPDVFTSPTEGSGLVNFHKRRQLCNLILDSLPSSSQNRRDSEPSDLERLNIIEGEVSKIKFDLRAIREDAHWEVSHMYAGSQPKRSQRAFQKLLAAQHEKNKRDRNLRERLERERKQEQYRIDKREEYLSKAMNTRRQITPAQRQHRMKKSGSVTFFQQLMRPISNAFALDHVDVNGPRRTAAELDFAPTGKPALVLSVVDARISHIRNYERSYTFQLDTEDGGHYLLQAATKTEMTKWINTLDHVSKTAAKRRLTYIGNSPKPKLSDHIHDRPTTASRDPTAVFGVDLEFLLKREAGDSAVPPGAIPSFVEKCLLEVEARGLTEVGIYRIAGATSEVTALKEALNRGLWPVTPSTDIYAVCDLIKTWFRVLPEPAFPSYSYHDIIKAMQIEDFNSRIERIRTVIQALPRHNFDVLKRVVEHLDKVTDYEEHNQMTTDALAIVFSPNLLRAPHNDFLMIMSNMQHTNKLVKALVTHFHTIFDDADADGEADQEYDDDEFDEPILEEDEEAEAEDSHSPIPTE</sequence>
<feature type="compositionally biased region" description="Low complexity" evidence="3">
    <location>
        <begin position="14"/>
        <end position="36"/>
    </location>
</feature>
<feature type="region of interest" description="Disordered" evidence="3">
    <location>
        <begin position="1686"/>
        <end position="1706"/>
    </location>
</feature>
<dbReference type="SUPFAM" id="SSF50729">
    <property type="entry name" value="PH domain-like"/>
    <property type="match status" value="1"/>
</dbReference>
<feature type="compositionally biased region" description="Low complexity" evidence="3">
    <location>
        <begin position="1087"/>
        <end position="1102"/>
    </location>
</feature>
<gene>
    <name evidence="7" type="ORF">DFH94DRAFT_723864</name>
</gene>
<feature type="domain" description="N-terminal Ras-GEF" evidence="5">
    <location>
        <begin position="1163"/>
        <end position="1318"/>
    </location>
</feature>
<feature type="region of interest" description="Disordered" evidence="3">
    <location>
        <begin position="657"/>
        <end position="676"/>
    </location>
</feature>
<keyword evidence="2" id="KW-0344">Guanine-nucleotide releasing factor</keyword>
<dbReference type="OrthoDB" id="79452at2759"/>
<feature type="compositionally biased region" description="Pro residues" evidence="3">
    <location>
        <begin position="217"/>
        <end position="227"/>
    </location>
</feature>
<dbReference type="InterPro" id="IPR000651">
    <property type="entry name" value="Ras-like_Gua-exchang_fac_N"/>
</dbReference>
<dbReference type="GO" id="GO:0007264">
    <property type="term" value="P:small GTPase-mediated signal transduction"/>
    <property type="evidence" value="ECO:0007669"/>
    <property type="project" value="InterPro"/>
</dbReference>
<feature type="compositionally biased region" description="Polar residues" evidence="3">
    <location>
        <begin position="161"/>
        <end position="175"/>
    </location>
</feature>
<dbReference type="Pfam" id="PF00617">
    <property type="entry name" value="RasGEF"/>
    <property type="match status" value="1"/>
</dbReference>
<keyword evidence="8" id="KW-1185">Reference proteome</keyword>
<reference evidence="7" key="1">
    <citation type="submission" date="2019-10" db="EMBL/GenBank/DDBJ databases">
        <authorList>
            <consortium name="DOE Joint Genome Institute"/>
            <person name="Kuo A."/>
            <person name="Miyauchi S."/>
            <person name="Kiss E."/>
            <person name="Drula E."/>
            <person name="Kohler A."/>
            <person name="Sanchez-Garcia M."/>
            <person name="Andreopoulos B."/>
            <person name="Barry K.W."/>
            <person name="Bonito G."/>
            <person name="Buee M."/>
            <person name="Carver A."/>
            <person name="Chen C."/>
            <person name="Cichocki N."/>
            <person name="Clum A."/>
            <person name="Culley D."/>
            <person name="Crous P.W."/>
            <person name="Fauchery L."/>
            <person name="Girlanda M."/>
            <person name="Hayes R."/>
            <person name="Keri Z."/>
            <person name="LaButti K."/>
            <person name="Lipzen A."/>
            <person name="Lombard V."/>
            <person name="Magnuson J."/>
            <person name="Maillard F."/>
            <person name="Morin E."/>
            <person name="Murat C."/>
            <person name="Nolan M."/>
            <person name="Ohm R."/>
            <person name="Pangilinan J."/>
            <person name="Pereira M."/>
            <person name="Perotto S."/>
            <person name="Peter M."/>
            <person name="Riley R."/>
            <person name="Sitrit Y."/>
            <person name="Stielow B."/>
            <person name="Szollosi G."/>
            <person name="Zifcakova L."/>
            <person name="Stursova M."/>
            <person name="Spatafora J.W."/>
            <person name="Tedersoo L."/>
            <person name="Vaario L.-M."/>
            <person name="Yamada A."/>
            <person name="Yan M."/>
            <person name="Wang P."/>
            <person name="Xu J."/>
            <person name="Bruns T."/>
            <person name="Baldrian P."/>
            <person name="Vilgalys R."/>
            <person name="Henrissat B."/>
            <person name="Grigoriev I.V."/>
            <person name="Hibbett D."/>
            <person name="Nagy L.G."/>
            <person name="Martin F.M."/>
        </authorList>
    </citation>
    <scope>NUCLEOTIDE SEQUENCE</scope>
    <source>
        <strain evidence="7">Prilba</strain>
    </source>
</reference>
<evidence type="ECO:0000313" key="8">
    <source>
        <dbReference type="Proteomes" id="UP000759537"/>
    </source>
</evidence>
<dbReference type="SMART" id="SM00324">
    <property type="entry name" value="RhoGAP"/>
    <property type="match status" value="1"/>
</dbReference>
<feature type="region of interest" description="Disordered" evidence="3">
    <location>
        <begin position="415"/>
        <end position="444"/>
    </location>
</feature>
<dbReference type="InterPro" id="IPR050729">
    <property type="entry name" value="Rho-GAP"/>
</dbReference>
<protein>
    <submittedName>
        <fullName evidence="7">Uncharacterized protein</fullName>
    </submittedName>
</protein>
<feature type="region of interest" description="Disordered" evidence="3">
    <location>
        <begin position="726"/>
        <end position="747"/>
    </location>
</feature>
<keyword evidence="1" id="KW-0343">GTPase activation</keyword>
<dbReference type="PROSITE" id="PS50212">
    <property type="entry name" value="RASGEF_NTER"/>
    <property type="match status" value="1"/>
</dbReference>
<dbReference type="Gene3D" id="1.10.555.10">
    <property type="entry name" value="Rho GTPase activation protein"/>
    <property type="match status" value="1"/>
</dbReference>
<dbReference type="Pfam" id="PF00618">
    <property type="entry name" value="RasGEF_N"/>
    <property type="match status" value="1"/>
</dbReference>
<feature type="compositionally biased region" description="Low complexity" evidence="3">
    <location>
        <begin position="610"/>
        <end position="626"/>
    </location>
</feature>
<dbReference type="GO" id="GO:0005737">
    <property type="term" value="C:cytoplasm"/>
    <property type="evidence" value="ECO:0007669"/>
    <property type="project" value="TreeGrafter"/>
</dbReference>
<feature type="compositionally biased region" description="Acidic residues" evidence="3">
    <location>
        <begin position="2074"/>
        <end position="2101"/>
    </location>
</feature>
<evidence type="ECO:0000259" key="6">
    <source>
        <dbReference type="PROSITE" id="PS50238"/>
    </source>
</evidence>
<dbReference type="SUPFAM" id="SSF48366">
    <property type="entry name" value="Ras GEF"/>
    <property type="match status" value="2"/>
</dbReference>
<feature type="region of interest" description="Disordered" evidence="3">
    <location>
        <begin position="1038"/>
        <end position="1063"/>
    </location>
</feature>
<dbReference type="Gene3D" id="1.10.840.10">
    <property type="entry name" value="Ras guanine-nucleotide exchange factors catalytic domain"/>
    <property type="match status" value="1"/>
</dbReference>
<dbReference type="InterPro" id="IPR008936">
    <property type="entry name" value="Rho_GTPase_activation_prot"/>
</dbReference>
<reference evidence="7" key="2">
    <citation type="journal article" date="2020" name="Nat. Commun.">
        <title>Large-scale genome sequencing of mycorrhizal fungi provides insights into the early evolution of symbiotic traits.</title>
        <authorList>
            <person name="Miyauchi S."/>
            <person name="Kiss E."/>
            <person name="Kuo A."/>
            <person name="Drula E."/>
            <person name="Kohler A."/>
            <person name="Sanchez-Garcia M."/>
            <person name="Morin E."/>
            <person name="Andreopoulos B."/>
            <person name="Barry K.W."/>
            <person name="Bonito G."/>
            <person name="Buee M."/>
            <person name="Carver A."/>
            <person name="Chen C."/>
            <person name="Cichocki N."/>
            <person name="Clum A."/>
            <person name="Culley D."/>
            <person name="Crous P.W."/>
            <person name="Fauchery L."/>
            <person name="Girlanda M."/>
            <person name="Hayes R.D."/>
            <person name="Keri Z."/>
            <person name="LaButti K."/>
            <person name="Lipzen A."/>
            <person name="Lombard V."/>
            <person name="Magnuson J."/>
            <person name="Maillard F."/>
            <person name="Murat C."/>
            <person name="Nolan M."/>
            <person name="Ohm R.A."/>
            <person name="Pangilinan J."/>
            <person name="Pereira M.F."/>
            <person name="Perotto S."/>
            <person name="Peter M."/>
            <person name="Pfister S."/>
            <person name="Riley R."/>
            <person name="Sitrit Y."/>
            <person name="Stielow J.B."/>
            <person name="Szollosi G."/>
            <person name="Zifcakova L."/>
            <person name="Stursova M."/>
            <person name="Spatafora J.W."/>
            <person name="Tedersoo L."/>
            <person name="Vaario L.M."/>
            <person name="Yamada A."/>
            <person name="Yan M."/>
            <person name="Wang P."/>
            <person name="Xu J."/>
            <person name="Bruns T."/>
            <person name="Baldrian P."/>
            <person name="Vilgalys R."/>
            <person name="Dunand C."/>
            <person name="Henrissat B."/>
            <person name="Grigoriev I.V."/>
            <person name="Hibbett D."/>
            <person name="Nagy L.G."/>
            <person name="Martin F.M."/>
        </authorList>
    </citation>
    <scope>NUCLEOTIDE SEQUENCE</scope>
    <source>
        <strain evidence="7">Prilba</strain>
    </source>
</reference>
<feature type="region of interest" description="Disordered" evidence="3">
    <location>
        <begin position="116"/>
        <end position="285"/>
    </location>
</feature>
<proteinExistence type="predicted"/>
<dbReference type="Proteomes" id="UP000759537">
    <property type="component" value="Unassembled WGS sequence"/>
</dbReference>
<dbReference type="InterPro" id="IPR011993">
    <property type="entry name" value="PH-like_dom_sf"/>
</dbReference>
<evidence type="ECO:0000313" key="7">
    <source>
        <dbReference type="EMBL" id="KAF8483740.1"/>
    </source>
</evidence>
<dbReference type="PROSITE" id="PS50003">
    <property type="entry name" value="PH_DOMAIN"/>
    <property type="match status" value="1"/>
</dbReference>
<dbReference type="InterPro" id="IPR023578">
    <property type="entry name" value="Ras_GEF_dom_sf"/>
</dbReference>
<dbReference type="InterPro" id="IPR000198">
    <property type="entry name" value="RhoGAP_dom"/>
</dbReference>